<dbReference type="InterPro" id="IPR011738">
    <property type="entry name" value="Phage_CHP"/>
</dbReference>
<proteinExistence type="predicted"/>
<protein>
    <submittedName>
        <fullName evidence="1">Head-tail connector protein</fullName>
    </submittedName>
</protein>
<dbReference type="NCBIfam" id="TIGR01560">
    <property type="entry name" value="put_DNA_pack"/>
    <property type="match status" value="1"/>
</dbReference>
<name>A0ABV7MXP8_9HYPH</name>
<evidence type="ECO:0000313" key="2">
    <source>
        <dbReference type="Proteomes" id="UP001595648"/>
    </source>
</evidence>
<dbReference type="RefSeq" id="WP_378984880.1">
    <property type="nucleotide sequence ID" value="NZ_JBHRVD010000001.1"/>
</dbReference>
<dbReference type="Proteomes" id="UP001595648">
    <property type="component" value="Unassembled WGS sequence"/>
</dbReference>
<dbReference type="CDD" id="cd08054">
    <property type="entry name" value="gp6"/>
    <property type="match status" value="1"/>
</dbReference>
<keyword evidence="2" id="KW-1185">Reference proteome</keyword>
<organism evidence="1 2">
    <name type="scientific">Mesorhizobium cantuariense</name>
    <dbReference type="NCBI Taxonomy" id="1300275"/>
    <lineage>
        <taxon>Bacteria</taxon>
        <taxon>Pseudomonadati</taxon>
        <taxon>Pseudomonadota</taxon>
        <taxon>Alphaproteobacteria</taxon>
        <taxon>Hyphomicrobiales</taxon>
        <taxon>Phyllobacteriaceae</taxon>
        <taxon>Mesorhizobium</taxon>
    </lineage>
</organism>
<dbReference type="Pfam" id="PF05135">
    <property type="entry name" value="Phage_connect_1"/>
    <property type="match status" value="1"/>
</dbReference>
<dbReference type="InterPro" id="IPR006450">
    <property type="entry name" value="Phage_HK97_gp6-like"/>
</dbReference>
<dbReference type="NCBIfam" id="TIGR02215">
    <property type="entry name" value="phage_chp_gp8"/>
    <property type="match status" value="1"/>
</dbReference>
<accession>A0ABV7MXP8</accession>
<dbReference type="EMBL" id="JBHRVD010000001">
    <property type="protein sequence ID" value="MFC3326212.1"/>
    <property type="molecule type" value="Genomic_DNA"/>
</dbReference>
<dbReference type="Gene3D" id="1.10.3230.30">
    <property type="entry name" value="Phage gp6-like head-tail connector protein"/>
    <property type="match status" value="1"/>
</dbReference>
<sequence length="176" mass="19683">MWFPPTVTVAPTSEPVTLAEARRQVKVDFTDDDTYLTDLIAVARNHVEKYCGQVLAGQTVEVETDSWCDMRHLSVGLVQSITSIAYTDTTGAPQTLPDTVYELRGDAIVLKYRQSWPSVQPRSLITVSAVVGPSSIEPSVKHAMLVRIADLYESRENQDESGWTTFDSLLSNHRYY</sequence>
<dbReference type="InterPro" id="IPR021146">
    <property type="entry name" value="Phage_gp6-like_head-tail"/>
</dbReference>
<gene>
    <name evidence="1" type="ORF">ACFOJ9_31345</name>
</gene>
<evidence type="ECO:0000313" key="1">
    <source>
        <dbReference type="EMBL" id="MFC3326212.1"/>
    </source>
</evidence>
<comment type="caution">
    <text evidence="1">The sequence shown here is derived from an EMBL/GenBank/DDBJ whole genome shotgun (WGS) entry which is preliminary data.</text>
</comment>
<reference evidence="2" key="1">
    <citation type="journal article" date="2019" name="Int. J. Syst. Evol. Microbiol.">
        <title>The Global Catalogue of Microorganisms (GCM) 10K type strain sequencing project: providing services to taxonomists for standard genome sequencing and annotation.</title>
        <authorList>
            <consortium name="The Broad Institute Genomics Platform"/>
            <consortium name="The Broad Institute Genome Sequencing Center for Infectious Disease"/>
            <person name="Wu L."/>
            <person name="Ma J."/>
        </authorList>
    </citation>
    <scope>NUCLEOTIDE SEQUENCE [LARGE SCALE GENOMIC DNA]</scope>
    <source>
        <strain evidence="2">ICMP 19515</strain>
    </source>
</reference>